<comment type="caution">
    <text evidence="11">The sequence shown here is derived from an EMBL/GenBank/DDBJ whole genome shotgun (WGS) entry which is preliminary data.</text>
</comment>
<protein>
    <recommendedName>
        <fullName evidence="10">ATP synthase gamma chain</fullName>
    </recommendedName>
    <alternativeName>
        <fullName evidence="10">ATP synthase F1 sector gamma subunit</fullName>
    </alternativeName>
    <alternativeName>
        <fullName evidence="10">F-ATPase gamma subunit</fullName>
    </alternativeName>
</protein>
<organism evidence="11 12">
    <name type="scientific">Candidatus Methylacidithermus pantelleriae</name>
    <dbReference type="NCBI Taxonomy" id="2744239"/>
    <lineage>
        <taxon>Bacteria</taxon>
        <taxon>Pseudomonadati</taxon>
        <taxon>Verrucomicrobiota</taxon>
        <taxon>Methylacidiphilae</taxon>
        <taxon>Methylacidiphilales</taxon>
        <taxon>Methylacidiphilaceae</taxon>
        <taxon>Candidatus Methylacidithermus</taxon>
    </lineage>
</organism>
<dbReference type="RefSeq" id="WP_174581739.1">
    <property type="nucleotide sequence ID" value="NZ_CAJNOB010000001.1"/>
</dbReference>
<dbReference type="Proteomes" id="UP000663859">
    <property type="component" value="Unassembled WGS sequence"/>
</dbReference>
<dbReference type="PANTHER" id="PTHR11693:SF22">
    <property type="entry name" value="ATP SYNTHASE SUBUNIT GAMMA, MITOCHONDRIAL"/>
    <property type="match status" value="1"/>
</dbReference>
<dbReference type="NCBIfam" id="TIGR01146">
    <property type="entry name" value="ATPsyn_F1gamma"/>
    <property type="match status" value="1"/>
</dbReference>
<dbReference type="InterPro" id="IPR000131">
    <property type="entry name" value="ATP_synth_F1_gsu"/>
</dbReference>
<dbReference type="PANTHER" id="PTHR11693">
    <property type="entry name" value="ATP SYNTHASE GAMMA CHAIN"/>
    <property type="match status" value="1"/>
</dbReference>
<sequence>MATARDIRRRIRSIRNTAQITRAMQMVAASKMRRAQERALAGRAYTQLLGEMTRRVGSQLSSVSHPLLEARSGQRRLVVVVSTDKGLCGPLNANLFREVQRLHTSATQYVTVGRKARQFIPLLVGPEGKEAFLADFELKDQFRFQDAKRVSRFVLKKFSGNEVDRVEVAFSHFVNTLLQTPVVLPLLPVQAQEVPGLSWMGALRSEEGWTGGEYLYEPAAEELLGSLLEFYVDFTFYQVLLDARASEHSARMVAMKNATDNANELVRDLTLEYNKARQAAITKEILEIATAQMALE</sequence>
<dbReference type="GO" id="GO:0005524">
    <property type="term" value="F:ATP binding"/>
    <property type="evidence" value="ECO:0007669"/>
    <property type="project" value="UniProtKB-UniRule"/>
</dbReference>
<evidence type="ECO:0000256" key="9">
    <source>
        <dbReference type="ARBA" id="ARBA00023310"/>
    </source>
</evidence>
<dbReference type="GO" id="GO:0046933">
    <property type="term" value="F:proton-transporting ATP synthase activity, rotational mechanism"/>
    <property type="evidence" value="ECO:0007669"/>
    <property type="project" value="UniProtKB-UniRule"/>
</dbReference>
<evidence type="ECO:0000256" key="8">
    <source>
        <dbReference type="ARBA" id="ARBA00023196"/>
    </source>
</evidence>
<evidence type="ECO:0000256" key="6">
    <source>
        <dbReference type="ARBA" id="ARBA00023065"/>
    </source>
</evidence>
<name>A0A8J2BMA7_9BACT</name>
<dbReference type="SUPFAM" id="SSF52943">
    <property type="entry name" value="ATP synthase (F1-ATPase), gamma subunit"/>
    <property type="match status" value="1"/>
</dbReference>
<keyword evidence="4 10" id="KW-0813">Transport</keyword>
<comment type="subunit">
    <text evidence="10">F-type ATPases have 2 components, CF(1) - the catalytic core - and CF(0) - the membrane proton channel. CF(1) has five subunits: alpha(3), beta(3), gamma(1), delta(1), epsilon(1). CF(0) has three main subunits: a, b and c.</text>
</comment>
<dbReference type="InterPro" id="IPR035968">
    <property type="entry name" value="ATP_synth_F1_ATPase_gsu"/>
</dbReference>
<dbReference type="GO" id="GO:0005886">
    <property type="term" value="C:plasma membrane"/>
    <property type="evidence" value="ECO:0007669"/>
    <property type="project" value="UniProtKB-SubCell"/>
</dbReference>
<dbReference type="AlphaFoldDB" id="A0A8J2BMA7"/>
<evidence type="ECO:0000256" key="10">
    <source>
        <dbReference type="HAMAP-Rule" id="MF_00815"/>
    </source>
</evidence>
<evidence type="ECO:0000256" key="4">
    <source>
        <dbReference type="ARBA" id="ARBA00022448"/>
    </source>
</evidence>
<dbReference type="GO" id="GO:0042777">
    <property type="term" value="P:proton motive force-driven plasma membrane ATP synthesis"/>
    <property type="evidence" value="ECO:0007669"/>
    <property type="project" value="UniProtKB-UniRule"/>
</dbReference>
<comment type="subcellular location">
    <subcellularLocation>
        <location evidence="10">Cell membrane</location>
        <topology evidence="10">Peripheral membrane protein</topology>
    </subcellularLocation>
    <subcellularLocation>
        <location evidence="2">Membrane</location>
        <topology evidence="2">Peripheral membrane protein</topology>
    </subcellularLocation>
</comment>
<keyword evidence="7 10" id="KW-0472">Membrane</keyword>
<proteinExistence type="inferred from homology"/>
<keyword evidence="5 10" id="KW-0375">Hydrogen ion transport</keyword>
<evidence type="ECO:0000256" key="1">
    <source>
        <dbReference type="ARBA" id="ARBA00003456"/>
    </source>
</evidence>
<dbReference type="Gene3D" id="1.10.287.80">
    <property type="entry name" value="ATP synthase, gamma subunit, helix hairpin domain"/>
    <property type="match status" value="1"/>
</dbReference>
<dbReference type="CDD" id="cd12151">
    <property type="entry name" value="F1-ATPase_gamma"/>
    <property type="match status" value="1"/>
</dbReference>
<evidence type="ECO:0000256" key="2">
    <source>
        <dbReference type="ARBA" id="ARBA00004170"/>
    </source>
</evidence>
<comment type="function">
    <text evidence="1 10">Produces ATP from ADP in the presence of a proton gradient across the membrane. The gamma chain is believed to be important in regulating ATPase activity and the flow of protons through the CF(0) complex.</text>
</comment>
<dbReference type="GO" id="GO:0045259">
    <property type="term" value="C:proton-transporting ATP synthase complex"/>
    <property type="evidence" value="ECO:0007669"/>
    <property type="project" value="UniProtKB-KW"/>
</dbReference>
<dbReference type="PRINTS" id="PR00126">
    <property type="entry name" value="ATPASEGAMMA"/>
</dbReference>
<dbReference type="Gene3D" id="3.40.1380.10">
    <property type="match status" value="1"/>
</dbReference>
<gene>
    <name evidence="10 11" type="primary">atpG</name>
    <name evidence="11" type="ORF">MPNT_10295</name>
</gene>
<keyword evidence="10" id="KW-1003">Cell membrane</keyword>
<evidence type="ECO:0000313" key="12">
    <source>
        <dbReference type="Proteomes" id="UP000663859"/>
    </source>
</evidence>
<dbReference type="Pfam" id="PF00231">
    <property type="entry name" value="ATP-synt"/>
    <property type="match status" value="1"/>
</dbReference>
<dbReference type="HAMAP" id="MF_00815">
    <property type="entry name" value="ATP_synth_gamma_bact"/>
    <property type="match status" value="1"/>
</dbReference>
<evidence type="ECO:0000313" key="11">
    <source>
        <dbReference type="EMBL" id="CAF0689643.1"/>
    </source>
</evidence>
<keyword evidence="6 10" id="KW-0406">Ion transport</keyword>
<keyword evidence="8 10" id="KW-0139">CF(1)</keyword>
<keyword evidence="12" id="KW-1185">Reference proteome</keyword>
<keyword evidence="9 10" id="KW-0066">ATP synthesis</keyword>
<accession>A0A8J2BMA7</accession>
<evidence type="ECO:0000256" key="3">
    <source>
        <dbReference type="ARBA" id="ARBA00007681"/>
    </source>
</evidence>
<comment type="similarity">
    <text evidence="3 10">Belongs to the ATPase gamma chain family.</text>
</comment>
<dbReference type="EMBL" id="CAJNOB010000001">
    <property type="protein sequence ID" value="CAF0689643.1"/>
    <property type="molecule type" value="Genomic_DNA"/>
</dbReference>
<evidence type="ECO:0000256" key="5">
    <source>
        <dbReference type="ARBA" id="ARBA00022781"/>
    </source>
</evidence>
<reference evidence="11" key="1">
    <citation type="submission" date="2021-02" db="EMBL/GenBank/DDBJ databases">
        <authorList>
            <person name="Cremers G."/>
            <person name="Picone N."/>
        </authorList>
    </citation>
    <scope>NUCLEOTIDE SEQUENCE</scope>
    <source>
        <strain evidence="11">PQ17</strain>
    </source>
</reference>
<evidence type="ECO:0000256" key="7">
    <source>
        <dbReference type="ARBA" id="ARBA00023136"/>
    </source>
</evidence>